<evidence type="ECO:0000256" key="2">
    <source>
        <dbReference type="ARBA" id="ARBA00023002"/>
    </source>
</evidence>
<dbReference type="InterPro" id="IPR020904">
    <property type="entry name" value="Sc_DH/Rdtase_CS"/>
</dbReference>
<dbReference type="PROSITE" id="PS00061">
    <property type="entry name" value="ADH_SHORT"/>
    <property type="match status" value="1"/>
</dbReference>
<dbReference type="InterPro" id="IPR002347">
    <property type="entry name" value="SDR_fam"/>
</dbReference>
<evidence type="ECO:0000313" key="4">
    <source>
        <dbReference type="Proteomes" id="UP000035722"/>
    </source>
</evidence>
<dbReference type="PRINTS" id="PR00080">
    <property type="entry name" value="SDRFAMILY"/>
</dbReference>
<dbReference type="GO" id="GO:0016491">
    <property type="term" value="F:oxidoreductase activity"/>
    <property type="evidence" value="ECO:0007669"/>
    <property type="project" value="UniProtKB-KW"/>
</dbReference>
<dbReference type="RefSeq" id="WP_050055420.1">
    <property type="nucleotide sequence ID" value="NZ_CAQI01000044.1"/>
</dbReference>
<proteinExistence type="inferred from homology"/>
<comment type="similarity">
    <text evidence="1">Belongs to the short-chain dehydrogenases/reductases (SDR) family.</text>
</comment>
<name>A0A024H442_9MICC</name>
<comment type="caution">
    <text evidence="3">The sequence shown here is derived from an EMBL/GenBank/DDBJ whole genome shotgun (WGS) entry which is preliminary data.</text>
</comment>
<dbReference type="EMBL" id="CAQI01000044">
    <property type="protein sequence ID" value="CCQ46524.1"/>
    <property type="molecule type" value="Genomic_DNA"/>
</dbReference>
<dbReference type="Gene3D" id="3.40.50.720">
    <property type="entry name" value="NAD(P)-binding Rossmann-like Domain"/>
    <property type="match status" value="1"/>
</dbReference>
<dbReference type="FunFam" id="3.40.50.720:FF:000084">
    <property type="entry name" value="Short-chain dehydrogenase reductase"/>
    <property type="match status" value="1"/>
</dbReference>
<dbReference type="SUPFAM" id="SSF51735">
    <property type="entry name" value="NAD(P)-binding Rossmann-fold domains"/>
    <property type="match status" value="1"/>
</dbReference>
<dbReference type="Pfam" id="PF13561">
    <property type="entry name" value="adh_short_C2"/>
    <property type="match status" value="1"/>
</dbReference>
<reference evidence="4" key="1">
    <citation type="journal article" date="2014" name="Genome Announc.">
        <title>Genome Sequence of Arthrobacter siccitolerans 4J27, a Xeroprotectant-Producing Desiccation-Tolerant Microorganism.</title>
        <authorList>
            <person name="Manzanera M."/>
            <person name="Santa-Cruz-Calvo L."/>
            <person name="Vilchez J.I."/>
            <person name="Garcia-Fontana C."/>
            <person name="Silva-Castro G.A."/>
            <person name="Calvo C."/>
            <person name="Gonzalez-Lopez J."/>
        </authorList>
    </citation>
    <scope>NUCLEOTIDE SEQUENCE [LARGE SCALE GENOMIC DNA]</scope>
    <source>
        <strain evidence="4">4J27</strain>
    </source>
</reference>
<keyword evidence="2" id="KW-0560">Oxidoreductase</keyword>
<dbReference type="PRINTS" id="PR00081">
    <property type="entry name" value="GDHRDH"/>
</dbReference>
<accession>A0A024H442</accession>
<dbReference type="STRING" id="861266.ARTSIC4J27_2487"/>
<sequence length="254" mass="26359">MGRLANKVAIITGGSGGIGEALVKLFAHEGARVLATGRNEARLNELVSDLNRQLNSERVFGVTHEITSESDWANVVAKAVEVFGQLDILVNNAAIPGRASEEPWDVDAENATTVLTTNIMGAILGIKAAMPELKKSGAGSIVNVSSAAAFVGGVSGGSVAYASSKAAVGAVSREIALGVARDGVRVNTVYPGLVRTPILENFPQERIARTLSKIPMGFAADPIDIAYGVLYLASDESRFMTGADLVIDGGHTAQ</sequence>
<evidence type="ECO:0000313" key="3">
    <source>
        <dbReference type="EMBL" id="CCQ46524.1"/>
    </source>
</evidence>
<keyword evidence="4" id="KW-1185">Reference proteome</keyword>
<dbReference type="InterPro" id="IPR036291">
    <property type="entry name" value="NAD(P)-bd_dom_sf"/>
</dbReference>
<dbReference type="OrthoDB" id="4288312at2"/>
<dbReference type="PANTHER" id="PTHR43477">
    <property type="entry name" value="DIHYDROANTICAPSIN 7-DEHYDROGENASE"/>
    <property type="match status" value="1"/>
</dbReference>
<evidence type="ECO:0000256" key="1">
    <source>
        <dbReference type="ARBA" id="ARBA00006484"/>
    </source>
</evidence>
<dbReference type="Proteomes" id="UP000035722">
    <property type="component" value="Unassembled WGS sequence"/>
</dbReference>
<organism evidence="3 4">
    <name type="scientific">Pseudarthrobacter siccitolerans</name>
    <dbReference type="NCBI Taxonomy" id="861266"/>
    <lineage>
        <taxon>Bacteria</taxon>
        <taxon>Bacillati</taxon>
        <taxon>Actinomycetota</taxon>
        <taxon>Actinomycetes</taxon>
        <taxon>Micrococcales</taxon>
        <taxon>Micrococcaceae</taxon>
        <taxon>Pseudarthrobacter</taxon>
    </lineage>
</organism>
<gene>
    <name evidence="3" type="primary">cpnA</name>
    <name evidence="3" type="ORF">ARTSIC4J27_2487</name>
</gene>
<protein>
    <submittedName>
        <fullName evidence="3">Short chain dehydrogenase family protein</fullName>
    </submittedName>
</protein>
<dbReference type="AlphaFoldDB" id="A0A024H442"/>
<dbReference type="InterPro" id="IPR051122">
    <property type="entry name" value="SDR_DHRS6-like"/>
</dbReference>
<dbReference type="PANTHER" id="PTHR43477:SF1">
    <property type="entry name" value="DIHYDROANTICAPSIN 7-DEHYDROGENASE"/>
    <property type="match status" value="1"/>
</dbReference>